<accession>A0A2J8ABG6</accession>
<organism evidence="2 3">
    <name type="scientific">Tetrabaena socialis</name>
    <dbReference type="NCBI Taxonomy" id="47790"/>
    <lineage>
        <taxon>Eukaryota</taxon>
        <taxon>Viridiplantae</taxon>
        <taxon>Chlorophyta</taxon>
        <taxon>core chlorophytes</taxon>
        <taxon>Chlorophyceae</taxon>
        <taxon>CS clade</taxon>
        <taxon>Chlamydomonadales</taxon>
        <taxon>Tetrabaenaceae</taxon>
        <taxon>Tetrabaena</taxon>
    </lineage>
</organism>
<sequence length="119" mass="12592">PIPEDAELPSGGGTESWGPPPLEQLESDPTLDATWEAIKKSNQRPDTSVMGPAHGLDVFSRPATGALRLTRQAAPMVLILDDITASTPEVVARELAQMSLGELQALKAKLNEGVPPSRS</sequence>
<evidence type="ECO:0000256" key="1">
    <source>
        <dbReference type="SAM" id="MobiDB-lite"/>
    </source>
</evidence>
<evidence type="ECO:0000313" key="3">
    <source>
        <dbReference type="Proteomes" id="UP000236333"/>
    </source>
</evidence>
<name>A0A2J8ABG6_9CHLO</name>
<feature type="non-terminal residue" evidence="2">
    <location>
        <position position="1"/>
    </location>
</feature>
<keyword evidence="3" id="KW-1185">Reference proteome</keyword>
<protein>
    <submittedName>
        <fullName evidence="2">Uncharacterized protein</fullName>
    </submittedName>
</protein>
<dbReference type="OrthoDB" id="548666at2759"/>
<comment type="caution">
    <text evidence="2">The sequence shown here is derived from an EMBL/GenBank/DDBJ whole genome shotgun (WGS) entry which is preliminary data.</text>
</comment>
<reference evidence="2 3" key="1">
    <citation type="journal article" date="2017" name="Mol. Biol. Evol.">
        <title>The 4-celled Tetrabaena socialis nuclear genome reveals the essential components for genetic control of cell number at the origin of multicellularity in the volvocine lineage.</title>
        <authorList>
            <person name="Featherston J."/>
            <person name="Arakaki Y."/>
            <person name="Hanschen E.R."/>
            <person name="Ferris P.J."/>
            <person name="Michod R.E."/>
            <person name="Olson B.J.S.C."/>
            <person name="Nozaki H."/>
            <person name="Durand P.M."/>
        </authorList>
    </citation>
    <scope>NUCLEOTIDE SEQUENCE [LARGE SCALE GENOMIC DNA]</scope>
    <source>
        <strain evidence="2 3">NIES-571</strain>
    </source>
</reference>
<dbReference type="Proteomes" id="UP000236333">
    <property type="component" value="Unassembled WGS sequence"/>
</dbReference>
<proteinExistence type="predicted"/>
<evidence type="ECO:0000313" key="2">
    <source>
        <dbReference type="EMBL" id="PNH09813.1"/>
    </source>
</evidence>
<gene>
    <name evidence="2" type="ORF">TSOC_003526</name>
</gene>
<dbReference type="EMBL" id="PGGS01000077">
    <property type="protein sequence ID" value="PNH09813.1"/>
    <property type="molecule type" value="Genomic_DNA"/>
</dbReference>
<dbReference type="AlphaFoldDB" id="A0A2J8ABG6"/>
<feature type="region of interest" description="Disordered" evidence="1">
    <location>
        <begin position="1"/>
        <end position="27"/>
    </location>
</feature>